<evidence type="ECO:0000256" key="4">
    <source>
        <dbReference type="ARBA" id="ARBA00022692"/>
    </source>
</evidence>
<gene>
    <name evidence="9" type="primary">phnE</name>
    <name evidence="9" type="ORF">NJ959_10990</name>
</gene>
<feature type="transmembrane region" description="Helical" evidence="7">
    <location>
        <begin position="128"/>
        <end position="152"/>
    </location>
</feature>
<protein>
    <submittedName>
        <fullName evidence="9">Phosphonate ABC transporter, permease protein PhnE</fullName>
    </submittedName>
</protein>
<keyword evidence="6 7" id="KW-0472">Membrane</keyword>
<evidence type="ECO:0000256" key="5">
    <source>
        <dbReference type="ARBA" id="ARBA00022989"/>
    </source>
</evidence>
<accession>A0AAE3GQQ8</accession>
<dbReference type="Pfam" id="PF00528">
    <property type="entry name" value="BPD_transp_1"/>
    <property type="match status" value="1"/>
</dbReference>
<evidence type="ECO:0000313" key="10">
    <source>
        <dbReference type="Proteomes" id="UP001204953"/>
    </source>
</evidence>
<comment type="caution">
    <text evidence="9">The sequence shown here is derived from an EMBL/GenBank/DDBJ whole genome shotgun (WGS) entry which is preliminary data.</text>
</comment>
<dbReference type="InterPro" id="IPR035906">
    <property type="entry name" value="MetI-like_sf"/>
</dbReference>
<evidence type="ECO:0000313" key="9">
    <source>
        <dbReference type="EMBL" id="MCP2728981.1"/>
    </source>
</evidence>
<reference evidence="9" key="1">
    <citation type="submission" date="2022-06" db="EMBL/GenBank/DDBJ databases">
        <title>New cyanobacteria of genus Symplocastrum in benthos of Lake Baikal.</title>
        <authorList>
            <person name="Sorokovikova E."/>
            <person name="Tikhonova I."/>
            <person name="Krasnopeev A."/>
            <person name="Evseev P."/>
            <person name="Gladkikh A."/>
            <person name="Belykh O."/>
        </authorList>
    </citation>
    <scope>NUCLEOTIDE SEQUENCE</scope>
    <source>
        <strain evidence="9">BBK-W-15</strain>
    </source>
</reference>
<keyword evidence="10" id="KW-1185">Reference proteome</keyword>
<evidence type="ECO:0000256" key="2">
    <source>
        <dbReference type="ARBA" id="ARBA00022448"/>
    </source>
</evidence>
<dbReference type="GO" id="GO:0015416">
    <property type="term" value="F:ABC-type phosphonate transporter activity"/>
    <property type="evidence" value="ECO:0007669"/>
    <property type="project" value="InterPro"/>
</dbReference>
<dbReference type="PANTHER" id="PTHR30043:SF1">
    <property type="entry name" value="ABC TRANSPORT SYSTEM PERMEASE PROTEIN P69"/>
    <property type="match status" value="1"/>
</dbReference>
<comment type="subcellular location">
    <subcellularLocation>
        <location evidence="1 7">Cell membrane</location>
        <topology evidence="1 7">Multi-pass membrane protein</topology>
    </subcellularLocation>
</comment>
<feature type="transmembrane region" description="Helical" evidence="7">
    <location>
        <begin position="63"/>
        <end position="83"/>
    </location>
</feature>
<dbReference type="PROSITE" id="PS50928">
    <property type="entry name" value="ABC_TM1"/>
    <property type="match status" value="1"/>
</dbReference>
<feature type="transmembrane region" description="Helical" evidence="7">
    <location>
        <begin position="21"/>
        <end position="43"/>
    </location>
</feature>
<evidence type="ECO:0000259" key="8">
    <source>
        <dbReference type="PROSITE" id="PS50928"/>
    </source>
</evidence>
<dbReference type="InterPro" id="IPR000515">
    <property type="entry name" value="MetI-like"/>
</dbReference>
<keyword evidence="4 7" id="KW-0812">Transmembrane</keyword>
<feature type="transmembrane region" description="Helical" evidence="7">
    <location>
        <begin position="90"/>
        <end position="108"/>
    </location>
</feature>
<comment type="similarity">
    <text evidence="7">Belongs to the binding-protein-dependent transport system permease family.</text>
</comment>
<feature type="transmembrane region" description="Helical" evidence="7">
    <location>
        <begin position="173"/>
        <end position="197"/>
    </location>
</feature>
<dbReference type="EMBL" id="JAMZMM010000086">
    <property type="protein sequence ID" value="MCP2728981.1"/>
    <property type="molecule type" value="Genomic_DNA"/>
</dbReference>
<name>A0AAE3GQQ8_9CYAN</name>
<evidence type="ECO:0000256" key="6">
    <source>
        <dbReference type="ARBA" id="ARBA00023136"/>
    </source>
</evidence>
<dbReference type="InterPro" id="IPR005769">
    <property type="entry name" value="PhnE/PtxC"/>
</dbReference>
<proteinExistence type="inferred from homology"/>
<dbReference type="Proteomes" id="UP001204953">
    <property type="component" value="Unassembled WGS sequence"/>
</dbReference>
<evidence type="ECO:0000256" key="1">
    <source>
        <dbReference type="ARBA" id="ARBA00004651"/>
    </source>
</evidence>
<dbReference type="PANTHER" id="PTHR30043">
    <property type="entry name" value="PHOSPHONATES TRANSPORT SYSTEM PERMEASE PROTEIN"/>
    <property type="match status" value="1"/>
</dbReference>
<dbReference type="AlphaFoldDB" id="A0AAE3GQQ8"/>
<feature type="domain" description="ABC transmembrane type-1" evidence="8">
    <location>
        <begin position="122"/>
        <end position="304"/>
    </location>
</feature>
<organism evidence="9 10">
    <name type="scientific">Limnofasciculus baicalensis BBK-W-15</name>
    <dbReference type="NCBI Taxonomy" id="2699891"/>
    <lineage>
        <taxon>Bacteria</taxon>
        <taxon>Bacillati</taxon>
        <taxon>Cyanobacteriota</taxon>
        <taxon>Cyanophyceae</taxon>
        <taxon>Coleofasciculales</taxon>
        <taxon>Coleofasciculaceae</taxon>
        <taxon>Limnofasciculus</taxon>
        <taxon>Limnofasciculus baicalensis</taxon>
    </lineage>
</organism>
<dbReference type="Gene3D" id="1.10.3720.10">
    <property type="entry name" value="MetI-like"/>
    <property type="match status" value="1"/>
</dbReference>
<evidence type="ECO:0000256" key="3">
    <source>
        <dbReference type="ARBA" id="ARBA00022475"/>
    </source>
</evidence>
<dbReference type="NCBIfam" id="TIGR01097">
    <property type="entry name" value="PhnE"/>
    <property type="match status" value="1"/>
</dbReference>
<feature type="transmembrane region" description="Helical" evidence="7">
    <location>
        <begin position="259"/>
        <end position="278"/>
    </location>
</feature>
<dbReference type="SUPFAM" id="SSF161098">
    <property type="entry name" value="MetI-like"/>
    <property type="match status" value="1"/>
</dbReference>
<keyword evidence="3" id="KW-1003">Cell membrane</keyword>
<keyword evidence="5 7" id="KW-1133">Transmembrane helix</keyword>
<dbReference type="RefSeq" id="WP_254011770.1">
    <property type="nucleotide sequence ID" value="NZ_JAMZMM010000086.1"/>
</dbReference>
<evidence type="ECO:0000256" key="7">
    <source>
        <dbReference type="RuleBase" id="RU363032"/>
    </source>
</evidence>
<dbReference type="GO" id="GO:0005886">
    <property type="term" value="C:plasma membrane"/>
    <property type="evidence" value="ECO:0007669"/>
    <property type="project" value="UniProtKB-SubCell"/>
</dbReference>
<sequence length="317" mass="34911">MLNVPLYYRKVRSHLMASVKILLLILLGDLLLVIGYWLLDIFISVNLIYMKLFYVGKRFRNSLIWIKGILWVVGIFILYSWALKGLEIDVALLHSSLPYLIDFLVRLFPPDLTILDVAVNSLIETVQMSLWGTTIGAILSLPIAVLSAHNIAPKWVQLIANFIQNAVRSIPSIVLGLLFVAATGLGAQAGTMALGIYTIGYLGKFYQTAIEAVDPISIESLQVSGASWLQTAQYGILPQMLPLGLGYTLYMFEYNIRAASVLGVVGAGGIGFELVNYIKGFEYHKATTIMLVLLVVVTGIDALSSKLRRRLSSDNNG</sequence>
<keyword evidence="2 7" id="KW-0813">Transport</keyword>